<dbReference type="PANTHER" id="PTHR11439">
    <property type="entry name" value="GAG-POL-RELATED RETROTRANSPOSON"/>
    <property type="match status" value="1"/>
</dbReference>
<dbReference type="PANTHER" id="PTHR11439:SF496">
    <property type="entry name" value="RNA-DIRECTED DNA POLYMERASE"/>
    <property type="match status" value="1"/>
</dbReference>
<proteinExistence type="predicted"/>
<organism evidence="1 2">
    <name type="scientific">Zingiber officinale</name>
    <name type="common">Ginger</name>
    <name type="synonym">Amomum zingiber</name>
    <dbReference type="NCBI Taxonomy" id="94328"/>
    <lineage>
        <taxon>Eukaryota</taxon>
        <taxon>Viridiplantae</taxon>
        <taxon>Streptophyta</taxon>
        <taxon>Embryophyta</taxon>
        <taxon>Tracheophyta</taxon>
        <taxon>Spermatophyta</taxon>
        <taxon>Magnoliopsida</taxon>
        <taxon>Liliopsida</taxon>
        <taxon>Zingiberales</taxon>
        <taxon>Zingiberaceae</taxon>
        <taxon>Zingiber</taxon>
    </lineage>
</organism>
<accession>A0A8J5HKJ9</accession>
<dbReference type="Proteomes" id="UP000734854">
    <property type="component" value="Unassembled WGS sequence"/>
</dbReference>
<gene>
    <name evidence="1" type="ORF">ZIOFF_018184</name>
</gene>
<name>A0A8J5HKJ9_ZINOF</name>
<dbReference type="AlphaFoldDB" id="A0A8J5HKJ9"/>
<protein>
    <recommendedName>
        <fullName evidence="3">Gag/pol protein</fullName>
    </recommendedName>
</protein>
<evidence type="ECO:0000313" key="1">
    <source>
        <dbReference type="EMBL" id="KAG6521118.1"/>
    </source>
</evidence>
<evidence type="ECO:0008006" key="3">
    <source>
        <dbReference type="Google" id="ProtNLM"/>
    </source>
</evidence>
<reference evidence="1 2" key="1">
    <citation type="submission" date="2020-08" db="EMBL/GenBank/DDBJ databases">
        <title>Plant Genome Project.</title>
        <authorList>
            <person name="Zhang R.-G."/>
        </authorList>
    </citation>
    <scope>NUCLEOTIDE SEQUENCE [LARGE SCALE GENOMIC DNA]</scope>
    <source>
        <tissue evidence="1">Rhizome</tissue>
    </source>
</reference>
<comment type="caution">
    <text evidence="1">The sequence shown here is derived from an EMBL/GenBank/DDBJ whole genome shotgun (WGS) entry which is preliminary data.</text>
</comment>
<evidence type="ECO:0000313" key="2">
    <source>
        <dbReference type="Proteomes" id="UP000734854"/>
    </source>
</evidence>
<dbReference type="EMBL" id="JACMSC010000005">
    <property type="protein sequence ID" value="KAG6521118.1"/>
    <property type="molecule type" value="Genomic_DNA"/>
</dbReference>
<sequence>MQNSKKGFLSFRHGVPLSKEMSPKTSKEIEYMKAVPYASAVGSLMYAMLCTRVDIYFAVGMVSIYQSNSGQGHWTVVKHILKYLKRTRDYMLVYQTDDLLPLGYTDSDFQSDRDNNSTMEAKYVAASEAAKEVVSGIHPFFFIRVGTPLEKTLPLVAGCLEEKKKEEEVSSLCILWWSKALKRWRRSGVFVLVDCRPHDIQEEQRNTTEDQEVFSYKERFN</sequence>
<keyword evidence="2" id="KW-1185">Reference proteome</keyword>